<reference evidence="2" key="1">
    <citation type="submission" date="2018-05" db="EMBL/GenBank/DDBJ databases">
        <title>Genome Comparison of Lactic Acid Bacteria Isolated from non-Wheat Sourdough.</title>
        <authorList>
            <person name="Rice T."/>
            <person name="Axel C."/>
            <person name="Lynch K.M."/>
            <person name="Benz C."/>
            <person name="Arendt E.K."/>
            <person name="Coffey A."/>
        </authorList>
    </citation>
    <scope>NUCLEOTIDE SEQUENCE</scope>
    <source>
        <strain evidence="2">TR055</strain>
    </source>
</reference>
<dbReference type="GO" id="GO:0016787">
    <property type="term" value="F:hydrolase activity"/>
    <property type="evidence" value="ECO:0007669"/>
    <property type="project" value="InterPro"/>
</dbReference>
<accession>A0AAJ5FHY5</accession>
<protein>
    <recommendedName>
        <fullName evidence="1">Calcineurin-like phosphoesterase domain-containing protein</fullName>
    </recommendedName>
</protein>
<dbReference type="Proteomes" id="UP000785759">
    <property type="component" value="Unassembled WGS sequence"/>
</dbReference>
<dbReference type="EMBL" id="QFDK01000006">
    <property type="protein sequence ID" value="TOZ04237.1"/>
    <property type="molecule type" value="Genomic_DNA"/>
</dbReference>
<dbReference type="Gene3D" id="3.60.21.10">
    <property type="match status" value="1"/>
</dbReference>
<organism evidence="2 3">
    <name type="scientific">Levilactobacillus brevis</name>
    <name type="common">Lactobacillus brevis</name>
    <dbReference type="NCBI Taxonomy" id="1580"/>
    <lineage>
        <taxon>Bacteria</taxon>
        <taxon>Bacillati</taxon>
        <taxon>Bacillota</taxon>
        <taxon>Bacilli</taxon>
        <taxon>Lactobacillales</taxon>
        <taxon>Lactobacillaceae</taxon>
        <taxon>Levilactobacillus</taxon>
    </lineage>
</organism>
<evidence type="ECO:0000313" key="2">
    <source>
        <dbReference type="EMBL" id="TOZ04237.1"/>
    </source>
</evidence>
<sequence length="360" mass="40313">MTDVVSTSELSPSPVELTDLQKLSEEVNASADEQSVSIAYITDTHFDSYKTPASAHVLHSMQLMSYYSSHFGVDLMVHGGDVNDGAKPKSISEADIKRCIDAMKMGHRPFIVLQGNHDDNSGYARDETANNANQIITNSEALFLRRNYFAKWLQVPGNNPNNAVFGRYDVPNSNVTVLVLDGFDMPDNSTPDRYEMRHGHTEYSVAQQNWLKSTLTTLGASRKVVIFDHIALNGIPTSAWEYEISGLFENFTYKHYLSGVASSRSMYDILTSHQSQFHNILGFFAGHTHADNNAYSGGIQFVTAACGLADRGHNRELRSIHDLSENAWEIIQINPTRNQIIQYRMPNGFTDNAFKKSWTM</sequence>
<evidence type="ECO:0000313" key="3">
    <source>
        <dbReference type="Proteomes" id="UP000785759"/>
    </source>
</evidence>
<evidence type="ECO:0000259" key="1">
    <source>
        <dbReference type="Pfam" id="PF00149"/>
    </source>
</evidence>
<dbReference type="AlphaFoldDB" id="A0AAJ5FHY5"/>
<dbReference type="Pfam" id="PF00149">
    <property type="entry name" value="Metallophos"/>
    <property type="match status" value="1"/>
</dbReference>
<dbReference type="InterPro" id="IPR029052">
    <property type="entry name" value="Metallo-depent_PP-like"/>
</dbReference>
<comment type="caution">
    <text evidence="2">The sequence shown here is derived from an EMBL/GenBank/DDBJ whole genome shotgun (WGS) entry which is preliminary data.</text>
</comment>
<proteinExistence type="predicted"/>
<dbReference type="InterPro" id="IPR004843">
    <property type="entry name" value="Calcineurin-like_PHP"/>
</dbReference>
<name>A0AAJ5FHY5_LEVBR</name>
<feature type="domain" description="Calcineurin-like phosphoesterase" evidence="1">
    <location>
        <begin position="38"/>
        <end position="259"/>
    </location>
</feature>
<dbReference type="RefSeq" id="WP_139988777.1">
    <property type="nucleotide sequence ID" value="NZ_QFDK01000006.1"/>
</dbReference>
<gene>
    <name evidence="2" type="ORF">DIS17_06830</name>
</gene>
<dbReference type="SUPFAM" id="SSF56300">
    <property type="entry name" value="Metallo-dependent phosphatases"/>
    <property type="match status" value="1"/>
</dbReference>